<dbReference type="GO" id="GO:0003700">
    <property type="term" value="F:DNA-binding transcription factor activity"/>
    <property type="evidence" value="ECO:0007669"/>
    <property type="project" value="InterPro"/>
</dbReference>
<evidence type="ECO:0000313" key="6">
    <source>
        <dbReference type="EMBL" id="SFI94631.1"/>
    </source>
</evidence>
<dbReference type="RefSeq" id="WP_177236365.1">
    <property type="nucleotide sequence ID" value="NZ_FOQH01000011.1"/>
</dbReference>
<protein>
    <submittedName>
        <fullName evidence="6">LysR family transcriptional regulator, glycine cleavage system transcriptional activator</fullName>
    </submittedName>
</protein>
<dbReference type="Pfam" id="PF03466">
    <property type="entry name" value="LysR_substrate"/>
    <property type="match status" value="1"/>
</dbReference>
<keyword evidence="2" id="KW-0805">Transcription regulation</keyword>
<evidence type="ECO:0000313" key="7">
    <source>
        <dbReference type="Proteomes" id="UP000199377"/>
    </source>
</evidence>
<keyword evidence="7" id="KW-1185">Reference proteome</keyword>
<organism evidence="6 7">
    <name type="scientific">Albimonas pacifica</name>
    <dbReference type="NCBI Taxonomy" id="1114924"/>
    <lineage>
        <taxon>Bacteria</taxon>
        <taxon>Pseudomonadati</taxon>
        <taxon>Pseudomonadota</taxon>
        <taxon>Alphaproteobacteria</taxon>
        <taxon>Rhodobacterales</taxon>
        <taxon>Paracoccaceae</taxon>
        <taxon>Albimonas</taxon>
    </lineage>
</organism>
<evidence type="ECO:0000256" key="2">
    <source>
        <dbReference type="ARBA" id="ARBA00023015"/>
    </source>
</evidence>
<dbReference type="PROSITE" id="PS50931">
    <property type="entry name" value="HTH_LYSR"/>
    <property type="match status" value="1"/>
</dbReference>
<dbReference type="InterPro" id="IPR036388">
    <property type="entry name" value="WH-like_DNA-bd_sf"/>
</dbReference>
<evidence type="ECO:0000256" key="1">
    <source>
        <dbReference type="ARBA" id="ARBA00009437"/>
    </source>
</evidence>
<dbReference type="GO" id="GO:0006351">
    <property type="term" value="P:DNA-templated transcription"/>
    <property type="evidence" value="ECO:0007669"/>
    <property type="project" value="TreeGrafter"/>
</dbReference>
<accession>A0A1I3MCC8</accession>
<dbReference type="GO" id="GO:0043565">
    <property type="term" value="F:sequence-specific DNA binding"/>
    <property type="evidence" value="ECO:0007669"/>
    <property type="project" value="TreeGrafter"/>
</dbReference>
<feature type="domain" description="HTH lysR-type" evidence="5">
    <location>
        <begin position="7"/>
        <end position="64"/>
    </location>
</feature>
<dbReference type="PANTHER" id="PTHR30537:SF26">
    <property type="entry name" value="GLYCINE CLEAVAGE SYSTEM TRANSCRIPTIONAL ACTIVATOR"/>
    <property type="match status" value="1"/>
</dbReference>
<evidence type="ECO:0000256" key="3">
    <source>
        <dbReference type="ARBA" id="ARBA00023125"/>
    </source>
</evidence>
<comment type="similarity">
    <text evidence="1">Belongs to the LysR transcriptional regulatory family.</text>
</comment>
<keyword evidence="4" id="KW-0804">Transcription</keyword>
<dbReference type="AlphaFoldDB" id="A0A1I3MCC8"/>
<reference evidence="6 7" key="1">
    <citation type="submission" date="2016-10" db="EMBL/GenBank/DDBJ databases">
        <authorList>
            <person name="de Groot N.N."/>
        </authorList>
    </citation>
    <scope>NUCLEOTIDE SEQUENCE [LARGE SCALE GENOMIC DNA]</scope>
    <source>
        <strain evidence="6 7">CGMCC 1.11030</strain>
    </source>
</reference>
<sequence>MSGRRLPPLPAVRAFEAAARHRSMTRAADELGVTPGAVSRQVRELETRMETPLFVRRATGLEPTEAGAALAAELGGALDRIAEAARGLRLRRPRRLSIGVYGFFASRFLMPRWEAMRALWPEVTLDLHTSANPLDLTPARFDAVIAVSDGAPRSGLATRRLLPIATLPVCAPALLAAGPVDFASAPLLHARPRPDDWRRWLDHAGLRHVPAEAGSTFESTGLAIEAAARGLGVAIGLEALIRPEIARGALAVAHPRTRPTKRWFVLQHARRAESDPALAAFADWLVAEAEAVPAA</sequence>
<dbReference type="Proteomes" id="UP000199377">
    <property type="component" value="Unassembled WGS sequence"/>
</dbReference>
<dbReference type="InterPro" id="IPR058163">
    <property type="entry name" value="LysR-type_TF_proteobact-type"/>
</dbReference>
<dbReference type="Gene3D" id="1.10.10.10">
    <property type="entry name" value="Winged helix-like DNA-binding domain superfamily/Winged helix DNA-binding domain"/>
    <property type="match status" value="1"/>
</dbReference>
<dbReference type="PRINTS" id="PR00039">
    <property type="entry name" value="HTHLYSR"/>
</dbReference>
<proteinExistence type="inferred from homology"/>
<dbReference type="PANTHER" id="PTHR30537">
    <property type="entry name" value="HTH-TYPE TRANSCRIPTIONAL REGULATOR"/>
    <property type="match status" value="1"/>
</dbReference>
<dbReference type="SUPFAM" id="SSF53850">
    <property type="entry name" value="Periplasmic binding protein-like II"/>
    <property type="match status" value="1"/>
</dbReference>
<dbReference type="Gene3D" id="3.40.190.10">
    <property type="entry name" value="Periplasmic binding protein-like II"/>
    <property type="match status" value="2"/>
</dbReference>
<name>A0A1I3MCC8_9RHOB</name>
<evidence type="ECO:0000256" key="4">
    <source>
        <dbReference type="ARBA" id="ARBA00023163"/>
    </source>
</evidence>
<dbReference type="InterPro" id="IPR005119">
    <property type="entry name" value="LysR_subst-bd"/>
</dbReference>
<evidence type="ECO:0000259" key="5">
    <source>
        <dbReference type="PROSITE" id="PS50931"/>
    </source>
</evidence>
<dbReference type="InterPro" id="IPR036390">
    <property type="entry name" value="WH_DNA-bd_sf"/>
</dbReference>
<dbReference type="SUPFAM" id="SSF46785">
    <property type="entry name" value="Winged helix' DNA-binding domain"/>
    <property type="match status" value="1"/>
</dbReference>
<dbReference type="Pfam" id="PF00126">
    <property type="entry name" value="HTH_1"/>
    <property type="match status" value="1"/>
</dbReference>
<dbReference type="InterPro" id="IPR000847">
    <property type="entry name" value="LysR_HTH_N"/>
</dbReference>
<dbReference type="STRING" id="1114924.SAMN05216258_11139"/>
<dbReference type="EMBL" id="FOQH01000011">
    <property type="protein sequence ID" value="SFI94631.1"/>
    <property type="molecule type" value="Genomic_DNA"/>
</dbReference>
<gene>
    <name evidence="6" type="ORF">SAMN05216258_11139</name>
</gene>
<keyword evidence="3" id="KW-0238">DNA-binding</keyword>